<sequence length="37" mass="4011">MPGLLQSVLRRERIWAACADTDPRRFAAAAPASMALP</sequence>
<evidence type="ECO:0000313" key="1">
    <source>
        <dbReference type="EMBL" id="DAF55471.1"/>
    </source>
</evidence>
<name>A0A8S5SXQ3_9CAUD</name>
<organism evidence="1">
    <name type="scientific">Podoviridae sp. ctgFL11</name>
    <dbReference type="NCBI Taxonomy" id="2827744"/>
    <lineage>
        <taxon>Viruses</taxon>
        <taxon>Duplodnaviria</taxon>
        <taxon>Heunggongvirae</taxon>
        <taxon>Uroviricota</taxon>
        <taxon>Caudoviricetes</taxon>
    </lineage>
</organism>
<proteinExistence type="predicted"/>
<reference evidence="1" key="1">
    <citation type="journal article" date="2021" name="Proc. Natl. Acad. Sci. U.S.A.">
        <title>A Catalog of Tens of Thousands of Viruses from Human Metagenomes Reveals Hidden Associations with Chronic Diseases.</title>
        <authorList>
            <person name="Tisza M.J."/>
            <person name="Buck C.B."/>
        </authorList>
    </citation>
    <scope>NUCLEOTIDE SEQUENCE</scope>
    <source>
        <strain evidence="1">CtgFL11</strain>
    </source>
</reference>
<protein>
    <submittedName>
        <fullName evidence="1">Uncharacterized protein</fullName>
    </submittedName>
</protein>
<dbReference type="EMBL" id="BK032692">
    <property type="protein sequence ID" value="DAF55471.1"/>
    <property type="molecule type" value="Genomic_DNA"/>
</dbReference>
<accession>A0A8S5SXQ3</accession>